<dbReference type="AlphaFoldDB" id="A0A7D7M121"/>
<dbReference type="EMBL" id="CP059491">
    <property type="protein sequence ID" value="QMT03476.1"/>
    <property type="molecule type" value="Genomic_DNA"/>
</dbReference>
<evidence type="ECO:0000259" key="4">
    <source>
        <dbReference type="PROSITE" id="PS51186"/>
    </source>
</evidence>
<evidence type="ECO:0000256" key="2">
    <source>
        <dbReference type="ARBA" id="ARBA00023315"/>
    </source>
</evidence>
<dbReference type="InterPro" id="IPR000182">
    <property type="entry name" value="GNAT_dom"/>
</dbReference>
<dbReference type="GO" id="GO:0008080">
    <property type="term" value="F:N-acetyltransferase activity"/>
    <property type="evidence" value="ECO:0007669"/>
    <property type="project" value="InterPro"/>
</dbReference>
<evidence type="ECO:0000256" key="1">
    <source>
        <dbReference type="ARBA" id="ARBA00022679"/>
    </source>
</evidence>
<organism evidence="5 6">
    <name type="scientific">Gordonia jinghuaiqii</name>
    <dbReference type="NCBI Taxonomy" id="2758710"/>
    <lineage>
        <taxon>Bacteria</taxon>
        <taxon>Bacillati</taxon>
        <taxon>Actinomycetota</taxon>
        <taxon>Actinomycetes</taxon>
        <taxon>Mycobacteriales</taxon>
        <taxon>Gordoniaceae</taxon>
        <taxon>Gordonia</taxon>
    </lineage>
</organism>
<dbReference type="PROSITE" id="PS51186">
    <property type="entry name" value="GNAT"/>
    <property type="match status" value="1"/>
</dbReference>
<gene>
    <name evidence="5" type="ORF">H1R19_10540</name>
</gene>
<reference evidence="6" key="1">
    <citation type="submission" date="2020-07" db="EMBL/GenBank/DDBJ databases">
        <title>novel species isolated from the respiratory tract of Marmot.</title>
        <authorList>
            <person name="Zhang G."/>
        </authorList>
    </citation>
    <scope>NUCLEOTIDE SEQUENCE [LARGE SCALE GENOMIC DNA]</scope>
    <source>
        <strain evidence="6">686</strain>
    </source>
</reference>
<dbReference type="PANTHER" id="PTHR43626:SF4">
    <property type="entry name" value="GCN5-RELATED N-ACETYLTRANSFERASE 2, CHLOROPLASTIC"/>
    <property type="match status" value="1"/>
</dbReference>
<dbReference type="Pfam" id="PF00583">
    <property type="entry name" value="Acetyltransf_1"/>
    <property type="match status" value="1"/>
</dbReference>
<dbReference type="CDD" id="cd04301">
    <property type="entry name" value="NAT_SF"/>
    <property type="match status" value="1"/>
</dbReference>
<dbReference type="SUPFAM" id="SSF55729">
    <property type="entry name" value="Acyl-CoA N-acyltransferases (Nat)"/>
    <property type="match status" value="1"/>
</dbReference>
<proteinExistence type="predicted"/>
<dbReference type="RefSeq" id="WP_188329099.1">
    <property type="nucleotide sequence ID" value="NZ_CP059491.1"/>
</dbReference>
<dbReference type="InterPro" id="IPR016181">
    <property type="entry name" value="Acyl_CoA_acyltransferase"/>
</dbReference>
<dbReference type="GO" id="GO:0005737">
    <property type="term" value="C:cytoplasm"/>
    <property type="evidence" value="ECO:0007669"/>
    <property type="project" value="TreeGrafter"/>
</dbReference>
<accession>A0A7D7M121</accession>
<keyword evidence="1 5" id="KW-0808">Transferase</keyword>
<keyword evidence="2 5" id="KW-0012">Acyltransferase</keyword>
<keyword evidence="6" id="KW-1185">Reference proteome</keyword>
<dbReference type="InterPro" id="IPR045039">
    <property type="entry name" value="NSI-like"/>
</dbReference>
<dbReference type="PANTHER" id="PTHR43626">
    <property type="entry name" value="ACYL-COA N-ACYLTRANSFERASE"/>
    <property type="match status" value="1"/>
</dbReference>
<name>A0A7D7M121_9ACTN</name>
<dbReference type="EC" id="2.3.1.1" evidence="5"/>
<sequence>MSPVESESVEPDDAPDSVAPEPSTAQSASDAVVVRRARTSDVPRIKELIDQYAGKILLEKNLVTLYESIQEFWVAEIDGLVVGCGALHVLWADLGEVRTVAVDTAHAGRGIGHRLVDRLMGIARDLELSRVFVLTFETSFFARHGFTEIQGTPVTREVFEEMCRSYDTGVAEFLDLSYVKPNTLGNTRMLATIEQE</sequence>
<dbReference type="Proteomes" id="UP000515663">
    <property type="component" value="Chromosome"/>
</dbReference>
<feature type="domain" description="N-acetyltransferase" evidence="4">
    <location>
        <begin position="32"/>
        <end position="167"/>
    </location>
</feature>
<dbReference type="NCBIfam" id="NF005921">
    <property type="entry name" value="PRK07922.1"/>
    <property type="match status" value="1"/>
</dbReference>
<evidence type="ECO:0000256" key="3">
    <source>
        <dbReference type="SAM" id="MobiDB-lite"/>
    </source>
</evidence>
<evidence type="ECO:0000313" key="6">
    <source>
        <dbReference type="Proteomes" id="UP000515663"/>
    </source>
</evidence>
<dbReference type="KEGG" id="gji:H1R19_10540"/>
<dbReference type="Gene3D" id="3.40.630.30">
    <property type="match status" value="1"/>
</dbReference>
<protein>
    <submittedName>
        <fullName evidence="5">Amino-acid N-acetyltransferase</fullName>
        <ecNumber evidence="5">2.3.1.1</ecNumber>
    </submittedName>
</protein>
<evidence type="ECO:0000313" key="5">
    <source>
        <dbReference type="EMBL" id="QMT03476.1"/>
    </source>
</evidence>
<feature type="region of interest" description="Disordered" evidence="3">
    <location>
        <begin position="1"/>
        <end position="32"/>
    </location>
</feature>